<proteinExistence type="predicted"/>
<dbReference type="PANTHER" id="PTHR43977">
    <property type="entry name" value="STRUCTURAL MAINTENANCE OF CHROMOSOMES PROTEIN 3"/>
    <property type="match status" value="1"/>
</dbReference>
<sequence length="195" mass="21265">EAQKDRLTFIEGQCDDLEKSKADLLSIIKELDQAAIIAFKETFNVVNEHFKGIFTTLFNGGFAELHILDENNVLDSGIEILARVPGAKKSQSMSLLSGGQNALTAVSLLFALLSARPGPFCILDEIDAALDDPNISRVTELLQDYASKTQIIIITHRQAMMSVADVMFGLTMAQKGISKVVSLKLPDKEKALIEA</sequence>
<comment type="caution">
    <text evidence="2">The sequence shown here is derived from an EMBL/GenBank/DDBJ whole genome shotgun (WGS) entry which is preliminary data.</text>
</comment>
<feature type="domain" description="RecF/RecN/SMC N-terminal" evidence="1">
    <location>
        <begin position="92"/>
        <end position="178"/>
    </location>
</feature>
<dbReference type="InterPro" id="IPR027417">
    <property type="entry name" value="P-loop_NTPase"/>
</dbReference>
<evidence type="ECO:0000313" key="2">
    <source>
        <dbReference type="EMBL" id="GBR77648.1"/>
    </source>
</evidence>
<accession>A0A388TK16</accession>
<organism evidence="2 3">
    <name type="scientific">Candidatus Termititenax dinenymphae</name>
    <dbReference type="NCBI Taxonomy" id="2218523"/>
    <lineage>
        <taxon>Bacteria</taxon>
        <taxon>Bacillati</taxon>
        <taxon>Candidatus Margulisiibacteriota</taxon>
        <taxon>Candidatus Termititenacia</taxon>
        <taxon>Candidatus Termititenacales</taxon>
        <taxon>Candidatus Termititenacaceae</taxon>
        <taxon>Candidatus Termititenax</taxon>
    </lineage>
</organism>
<gene>
    <name evidence="2" type="primary">smc</name>
    <name evidence="2" type="ORF">RDn1_307</name>
</gene>
<keyword evidence="3" id="KW-1185">Reference proteome</keyword>
<evidence type="ECO:0000259" key="1">
    <source>
        <dbReference type="Pfam" id="PF02463"/>
    </source>
</evidence>
<reference evidence="2 3" key="1">
    <citation type="journal article" date="2019" name="ISME J.">
        <title>Genome analyses of uncultured TG2/ZB3 bacteria in 'Margulisbacteria' specifically attached to ectosymbiotic spirochetes of protists in the termite gut.</title>
        <authorList>
            <person name="Utami Y.D."/>
            <person name="Kuwahara H."/>
            <person name="Igai K."/>
            <person name="Murakami T."/>
            <person name="Sugaya K."/>
            <person name="Morikawa T."/>
            <person name="Nagura Y."/>
            <person name="Yuki M."/>
            <person name="Deevong P."/>
            <person name="Inoue T."/>
            <person name="Kihara K."/>
            <person name="Lo N."/>
            <person name="Yamada A."/>
            <person name="Ohkuma M."/>
            <person name="Hongoh Y."/>
        </authorList>
    </citation>
    <scope>NUCLEOTIDE SEQUENCE [LARGE SCALE GENOMIC DNA]</scope>
    <source>
        <strain evidence="2">RsDinE6-01</strain>
    </source>
</reference>
<dbReference type="Gene3D" id="3.40.50.300">
    <property type="entry name" value="P-loop containing nucleotide triphosphate hydrolases"/>
    <property type="match status" value="1"/>
</dbReference>
<dbReference type="InterPro" id="IPR003395">
    <property type="entry name" value="RecF/RecN/SMC_N"/>
</dbReference>
<dbReference type="AlphaFoldDB" id="A0A388TK16"/>
<name>A0A388TK16_9BACT</name>
<dbReference type="SUPFAM" id="SSF52540">
    <property type="entry name" value="P-loop containing nucleoside triphosphate hydrolases"/>
    <property type="match status" value="1"/>
</dbReference>
<evidence type="ECO:0000313" key="3">
    <source>
        <dbReference type="Proteomes" id="UP000282196"/>
    </source>
</evidence>
<dbReference type="EMBL" id="BGZP01000010">
    <property type="protein sequence ID" value="GBR77648.1"/>
    <property type="molecule type" value="Genomic_DNA"/>
</dbReference>
<protein>
    <submittedName>
        <fullName evidence="2">Chromosome segregation protein Smc</fullName>
    </submittedName>
</protein>
<dbReference type="Pfam" id="PF02463">
    <property type="entry name" value="SMC_N"/>
    <property type="match status" value="1"/>
</dbReference>
<feature type="non-terminal residue" evidence="2">
    <location>
        <position position="1"/>
    </location>
</feature>
<dbReference type="Proteomes" id="UP000282196">
    <property type="component" value="Unassembled WGS sequence"/>
</dbReference>